<dbReference type="Gene3D" id="3.40.50.1820">
    <property type="entry name" value="alpha/beta hydrolase"/>
    <property type="match status" value="1"/>
</dbReference>
<reference evidence="2" key="1">
    <citation type="submission" date="2023-07" db="EMBL/GenBank/DDBJ databases">
        <title>Two novel species in the genus Flavivirga.</title>
        <authorList>
            <person name="Kwon K."/>
        </authorList>
    </citation>
    <scope>NUCLEOTIDE SEQUENCE</scope>
    <source>
        <strain evidence="2">KACC 14157</strain>
    </source>
</reference>
<feature type="signal peptide" evidence="1">
    <location>
        <begin position="1"/>
        <end position="24"/>
    </location>
</feature>
<name>A0ABT8WWD5_9FLAO</name>
<comment type="caution">
    <text evidence="2">The sequence shown here is derived from an EMBL/GenBank/DDBJ whole genome shotgun (WGS) entry which is preliminary data.</text>
</comment>
<dbReference type="PANTHER" id="PTHR35560:SF3">
    <property type="entry name" value="PEPTIDASE S9 PROLYL OLIGOPEPTIDASE CATALYTIC DOMAIN-CONTAINING PROTEIN"/>
    <property type="match status" value="1"/>
</dbReference>
<dbReference type="PANTHER" id="PTHR35560">
    <property type="entry name" value="BLL0132 PROTEIN"/>
    <property type="match status" value="1"/>
</dbReference>
<accession>A0ABT8WWD5</accession>
<evidence type="ECO:0000313" key="3">
    <source>
        <dbReference type="Proteomes" id="UP001176891"/>
    </source>
</evidence>
<evidence type="ECO:0000313" key="2">
    <source>
        <dbReference type="EMBL" id="MDO5985807.1"/>
    </source>
</evidence>
<evidence type="ECO:0008006" key="4">
    <source>
        <dbReference type="Google" id="ProtNLM"/>
    </source>
</evidence>
<dbReference type="Proteomes" id="UP001176891">
    <property type="component" value="Unassembled WGS sequence"/>
</dbReference>
<feature type="chain" id="PRO_5045644945" description="Alpha/beta hydrolase" evidence="1">
    <location>
        <begin position="25"/>
        <end position="492"/>
    </location>
</feature>
<keyword evidence="1" id="KW-0732">Signal</keyword>
<organism evidence="2 3">
    <name type="scientific">Flavivirga amylovorans</name>
    <dbReference type="NCBI Taxonomy" id="870486"/>
    <lineage>
        <taxon>Bacteria</taxon>
        <taxon>Pseudomonadati</taxon>
        <taxon>Bacteroidota</taxon>
        <taxon>Flavobacteriia</taxon>
        <taxon>Flavobacteriales</taxon>
        <taxon>Flavobacteriaceae</taxon>
        <taxon>Flavivirga</taxon>
    </lineage>
</organism>
<gene>
    <name evidence="2" type="ORF">Q4Q39_00185</name>
</gene>
<dbReference type="RefSeq" id="WP_303280353.1">
    <property type="nucleotide sequence ID" value="NZ_BAABCZ010000016.1"/>
</dbReference>
<proteinExistence type="predicted"/>
<protein>
    <recommendedName>
        <fullName evidence="4">Alpha/beta hydrolase</fullName>
    </recommendedName>
</protein>
<dbReference type="EMBL" id="JAUOEM010000001">
    <property type="protein sequence ID" value="MDO5985807.1"/>
    <property type="molecule type" value="Genomic_DNA"/>
</dbReference>
<keyword evidence="3" id="KW-1185">Reference proteome</keyword>
<dbReference type="PROSITE" id="PS51257">
    <property type="entry name" value="PROKAR_LIPOPROTEIN"/>
    <property type="match status" value="1"/>
</dbReference>
<evidence type="ECO:0000256" key="1">
    <source>
        <dbReference type="SAM" id="SignalP"/>
    </source>
</evidence>
<dbReference type="SUPFAM" id="SSF53474">
    <property type="entry name" value="alpha/beta-Hydrolases"/>
    <property type="match status" value="1"/>
</dbReference>
<dbReference type="InterPro" id="IPR029058">
    <property type="entry name" value="AB_hydrolase_fold"/>
</dbReference>
<sequence>MKQQIKPIYRIIAFLLLLTFSCNENDDANISTPPEGRVYFTVQDIEVSNSNVQSVIVELRYEGVKTNENVNIPFTITFPNNNRAVEGEDFILPKSDAFMIRKGEAITKVVLLQRVINNESATQNRSIIFELQETEGIRIGNTSNAGNSITVTIVPEPVVVIDPNDPNDFIGDKKFAFTTTGGSSFKIPYFSNRQDIRNTNNSAITRVVIVLQGANRNARSYYQSMLEAAKMESNNLDSLLIVSPQFLEEEDIISYVLDEEHLYWSSGWRLGNTSRDEPANPRPEQVSSYTIMDSLMVKLSEYPNLKKIVFTGHSAGGQFVNRYSASSPIPDLLDTKGVDICFMVNNPSSYVYLDGKRKVLGTQNTYTVPQASSIANCPEYNEYRYGLEDLPFYLREVGGVGIIRERLEKRHVIYLVGQNDNNPNGNLFDVSCEAQFQGRDRFERAHNYFDYLIDFYGESIKNNQKLHVVPGVGHNSAGMFQSEAGRKYAFRE</sequence>